<reference evidence="2" key="1">
    <citation type="submission" date="2023-07" db="EMBL/GenBank/DDBJ databases">
        <title>A chromosome-level genome assembly of Lolium multiflorum.</title>
        <authorList>
            <person name="Chen Y."/>
            <person name="Copetti D."/>
            <person name="Kolliker R."/>
            <person name="Studer B."/>
        </authorList>
    </citation>
    <scope>NUCLEOTIDE SEQUENCE</scope>
    <source>
        <strain evidence="2">02402/16</strain>
        <tissue evidence="2">Leaf</tissue>
    </source>
</reference>
<dbReference type="InterPro" id="IPR003428">
    <property type="entry name" value="MAM33"/>
</dbReference>
<dbReference type="Proteomes" id="UP001231189">
    <property type="component" value="Unassembled WGS sequence"/>
</dbReference>
<feature type="compositionally biased region" description="Basic and acidic residues" evidence="1">
    <location>
        <begin position="133"/>
        <end position="142"/>
    </location>
</feature>
<dbReference type="PANTHER" id="PTHR10826">
    <property type="entry name" value="COMPLEMENT COMPONENT 1"/>
    <property type="match status" value="1"/>
</dbReference>
<evidence type="ECO:0008006" key="4">
    <source>
        <dbReference type="Google" id="ProtNLM"/>
    </source>
</evidence>
<dbReference type="SUPFAM" id="SSF54529">
    <property type="entry name" value="Mitochondrial glycoprotein MAM33-like"/>
    <property type="match status" value="1"/>
</dbReference>
<proteinExistence type="predicted"/>
<evidence type="ECO:0000313" key="2">
    <source>
        <dbReference type="EMBL" id="KAK1660371.1"/>
    </source>
</evidence>
<keyword evidence="3" id="KW-1185">Reference proteome</keyword>
<dbReference type="GO" id="GO:0005759">
    <property type="term" value="C:mitochondrial matrix"/>
    <property type="evidence" value="ECO:0007669"/>
    <property type="project" value="InterPro"/>
</dbReference>
<evidence type="ECO:0000313" key="3">
    <source>
        <dbReference type="Proteomes" id="UP001231189"/>
    </source>
</evidence>
<dbReference type="InterPro" id="IPR036561">
    <property type="entry name" value="MAM33_sf"/>
</dbReference>
<protein>
    <recommendedName>
        <fullName evidence="4">Mitochondrial glycoprotein family protein</fullName>
    </recommendedName>
</protein>
<name>A0AAD8WFZ4_LOLMU</name>
<comment type="caution">
    <text evidence="2">The sequence shown here is derived from an EMBL/GenBank/DDBJ whole genome shotgun (WGS) entry which is preliminary data.</text>
</comment>
<organism evidence="2 3">
    <name type="scientific">Lolium multiflorum</name>
    <name type="common">Italian ryegrass</name>
    <name type="synonym">Lolium perenne subsp. multiflorum</name>
    <dbReference type="NCBI Taxonomy" id="4521"/>
    <lineage>
        <taxon>Eukaryota</taxon>
        <taxon>Viridiplantae</taxon>
        <taxon>Streptophyta</taxon>
        <taxon>Embryophyta</taxon>
        <taxon>Tracheophyta</taxon>
        <taxon>Spermatophyta</taxon>
        <taxon>Magnoliopsida</taxon>
        <taxon>Liliopsida</taxon>
        <taxon>Poales</taxon>
        <taxon>Poaceae</taxon>
        <taxon>BOP clade</taxon>
        <taxon>Pooideae</taxon>
        <taxon>Poodae</taxon>
        <taxon>Poeae</taxon>
        <taxon>Poeae Chloroplast Group 2 (Poeae type)</taxon>
        <taxon>Loliodinae</taxon>
        <taxon>Loliinae</taxon>
        <taxon>Lolium</taxon>
    </lineage>
</organism>
<accession>A0AAD8WFZ4</accession>
<feature type="region of interest" description="Disordered" evidence="1">
    <location>
        <begin position="131"/>
        <end position="163"/>
    </location>
</feature>
<dbReference type="Gene3D" id="3.10.280.10">
    <property type="entry name" value="Mitochondrial glycoprotein"/>
    <property type="match status" value="1"/>
</dbReference>
<evidence type="ECO:0000256" key="1">
    <source>
        <dbReference type="SAM" id="MobiDB-lite"/>
    </source>
</evidence>
<dbReference type="Pfam" id="PF02330">
    <property type="entry name" value="MAM33"/>
    <property type="match status" value="1"/>
</dbReference>
<dbReference type="EMBL" id="JAUUTY010000003">
    <property type="protein sequence ID" value="KAK1660371.1"/>
    <property type="molecule type" value="Genomic_DNA"/>
</dbReference>
<dbReference type="AlphaFoldDB" id="A0AAD8WFZ4"/>
<dbReference type="PANTHER" id="PTHR10826:SF22">
    <property type="match status" value="1"/>
</dbReference>
<gene>
    <name evidence="2" type="ORF">QYE76_048530</name>
</gene>
<sequence>MALHAARRAAALLRPAAAPLLRPTPAPAARFSSKAEYKAFVACLRDISASAQADKNYSGESVRDRADSARAATHDGEILRVIDNVIRSQHRGLVEQNSSDFPFEISEKEGLTELTLTRSLKGEKIEVLVSMPKLDHDGKDDEGLLSSSKENQEDEGNTPPEKYSLPVRVTVSKGDGSGLVFTCTANPDDIVIESLSMRRKPLGADEGDAVTYDEGPDFHELDKNLQETFHKYLELRGITPTATKLLHEYMISKDRRLLQKTASKDTRNNLVFLTKLCSFLKKD</sequence>